<keyword evidence="3" id="KW-1185">Reference proteome</keyword>
<evidence type="ECO:0000313" key="3">
    <source>
        <dbReference type="Proteomes" id="UP000327157"/>
    </source>
</evidence>
<comment type="caution">
    <text evidence="2">The sequence shown here is derived from an EMBL/GenBank/DDBJ whole genome shotgun (WGS) entry which is preliminary data.</text>
</comment>
<reference evidence="2 3" key="3">
    <citation type="submission" date="2019-11" db="EMBL/GenBank/DDBJ databases">
        <title>A de novo genome assembly of a pear dwarfing rootstock.</title>
        <authorList>
            <person name="Wang F."/>
            <person name="Wang J."/>
            <person name="Li S."/>
            <person name="Zhang Y."/>
            <person name="Fang M."/>
            <person name="Ma L."/>
            <person name="Zhao Y."/>
            <person name="Jiang S."/>
        </authorList>
    </citation>
    <scope>NUCLEOTIDE SEQUENCE [LARGE SCALE GENOMIC DNA]</scope>
    <source>
        <strain evidence="2">S2</strain>
        <tissue evidence="2">Leaf</tissue>
    </source>
</reference>
<gene>
    <name evidence="2" type="ORF">D8674_018990</name>
</gene>
<reference evidence="2 3" key="1">
    <citation type="submission" date="2019-09" db="EMBL/GenBank/DDBJ databases">
        <authorList>
            <person name="Ou C."/>
        </authorList>
    </citation>
    <scope>NUCLEOTIDE SEQUENCE [LARGE SCALE GENOMIC DNA]</scope>
    <source>
        <strain evidence="2">S2</strain>
        <tissue evidence="2">Leaf</tissue>
    </source>
</reference>
<reference evidence="3" key="2">
    <citation type="submission" date="2019-10" db="EMBL/GenBank/DDBJ databases">
        <title>A de novo genome assembly of a pear dwarfing rootstock.</title>
        <authorList>
            <person name="Wang F."/>
            <person name="Wang J."/>
            <person name="Li S."/>
            <person name="Zhang Y."/>
            <person name="Fang M."/>
            <person name="Ma L."/>
            <person name="Zhao Y."/>
            <person name="Jiang S."/>
        </authorList>
    </citation>
    <scope>NUCLEOTIDE SEQUENCE [LARGE SCALE GENOMIC DNA]</scope>
</reference>
<sequence>MYNQLGELTKMAAEDEDNATPLSKIPTYEEEFPFLQGFTNPHREEPNIELGSRKEGDDRDRDKGCDKSDFQLFEPSPPLSSVTDCYMIDSIEPNVDDSFILNSSKDPFEVHCSNYGREFSIEPKIEVMHVQLTFSPMAKI</sequence>
<dbReference type="Proteomes" id="UP000327157">
    <property type="component" value="Chromosome 17"/>
</dbReference>
<dbReference type="EMBL" id="SMOL01000487">
    <property type="protein sequence ID" value="KAB2610958.1"/>
    <property type="molecule type" value="Genomic_DNA"/>
</dbReference>
<protein>
    <submittedName>
        <fullName evidence="2">Uncharacterized protein</fullName>
    </submittedName>
</protein>
<proteinExistence type="predicted"/>
<accession>A0A5N5G6T1</accession>
<evidence type="ECO:0000313" key="2">
    <source>
        <dbReference type="EMBL" id="KAB2610958.1"/>
    </source>
</evidence>
<evidence type="ECO:0000256" key="1">
    <source>
        <dbReference type="SAM" id="MobiDB-lite"/>
    </source>
</evidence>
<feature type="region of interest" description="Disordered" evidence="1">
    <location>
        <begin position="1"/>
        <end position="76"/>
    </location>
</feature>
<feature type="compositionally biased region" description="Basic and acidic residues" evidence="1">
    <location>
        <begin position="41"/>
        <end position="69"/>
    </location>
</feature>
<organism evidence="2 3">
    <name type="scientific">Pyrus ussuriensis x Pyrus communis</name>
    <dbReference type="NCBI Taxonomy" id="2448454"/>
    <lineage>
        <taxon>Eukaryota</taxon>
        <taxon>Viridiplantae</taxon>
        <taxon>Streptophyta</taxon>
        <taxon>Embryophyta</taxon>
        <taxon>Tracheophyta</taxon>
        <taxon>Spermatophyta</taxon>
        <taxon>Magnoliopsida</taxon>
        <taxon>eudicotyledons</taxon>
        <taxon>Gunneridae</taxon>
        <taxon>Pentapetalae</taxon>
        <taxon>rosids</taxon>
        <taxon>fabids</taxon>
        <taxon>Rosales</taxon>
        <taxon>Rosaceae</taxon>
        <taxon>Amygdaloideae</taxon>
        <taxon>Maleae</taxon>
        <taxon>Pyrus</taxon>
    </lineage>
</organism>
<dbReference type="AlphaFoldDB" id="A0A5N5G6T1"/>
<name>A0A5N5G6T1_9ROSA</name>